<dbReference type="PANTHER" id="PTHR43297:SF14">
    <property type="entry name" value="ATPASE AAA-TYPE CORE DOMAIN-CONTAINING PROTEIN"/>
    <property type="match status" value="1"/>
</dbReference>
<reference evidence="12" key="1">
    <citation type="submission" date="2018-02" db="EMBL/GenBank/DDBJ databases">
        <authorList>
            <person name="Hornung B."/>
        </authorList>
    </citation>
    <scope>NUCLEOTIDE SEQUENCE [LARGE SCALE GENOMIC DNA]</scope>
</reference>
<dbReference type="PROSITE" id="PS00211">
    <property type="entry name" value="ABC_TRANSPORTER_1"/>
    <property type="match status" value="1"/>
</dbReference>
<keyword evidence="4" id="KW-1003">Cell membrane</keyword>
<organism evidence="11 12">
    <name type="scientific">Propionibacterium ruminifibrarum</name>
    <dbReference type="NCBI Taxonomy" id="1962131"/>
    <lineage>
        <taxon>Bacteria</taxon>
        <taxon>Bacillati</taxon>
        <taxon>Actinomycetota</taxon>
        <taxon>Actinomycetes</taxon>
        <taxon>Propionibacteriales</taxon>
        <taxon>Propionibacteriaceae</taxon>
        <taxon>Propionibacterium</taxon>
    </lineage>
</organism>
<dbReference type="InterPro" id="IPR003439">
    <property type="entry name" value="ABC_transporter-like_ATP-bd"/>
</dbReference>
<protein>
    <submittedName>
        <fullName evidence="11">Adenosinetriphosphatase</fullName>
        <ecNumber evidence="11">3.6.1.3</ecNumber>
    </submittedName>
</protein>
<comment type="similarity">
    <text evidence="2">Belongs to the ABC transporter superfamily.</text>
</comment>
<keyword evidence="3" id="KW-0813">Transport</keyword>
<dbReference type="InterPro" id="IPR003593">
    <property type="entry name" value="AAA+_ATPase"/>
</dbReference>
<keyword evidence="7" id="KW-0067">ATP-binding</keyword>
<dbReference type="GO" id="GO:0016887">
    <property type="term" value="F:ATP hydrolysis activity"/>
    <property type="evidence" value="ECO:0007669"/>
    <property type="project" value="InterPro"/>
</dbReference>
<dbReference type="RefSeq" id="WP_147385309.1">
    <property type="nucleotide sequence ID" value="NZ_OMOH01000001.1"/>
</dbReference>
<dbReference type="Gene3D" id="3.40.50.300">
    <property type="entry name" value="P-loop containing nucleotide triphosphate hydrolases"/>
    <property type="match status" value="1"/>
</dbReference>
<gene>
    <name evidence="11" type="ORF">PROPJV5_0248</name>
</gene>
<dbReference type="Proteomes" id="UP000265962">
    <property type="component" value="Unassembled WGS sequence"/>
</dbReference>
<evidence type="ECO:0000256" key="9">
    <source>
        <dbReference type="ARBA" id="ARBA00023136"/>
    </source>
</evidence>
<evidence type="ECO:0000259" key="10">
    <source>
        <dbReference type="PROSITE" id="PS50893"/>
    </source>
</evidence>
<keyword evidence="5" id="KW-0997">Cell inner membrane</keyword>
<evidence type="ECO:0000256" key="1">
    <source>
        <dbReference type="ARBA" id="ARBA00004202"/>
    </source>
</evidence>
<keyword evidence="12" id="KW-1185">Reference proteome</keyword>
<keyword evidence="8" id="KW-1278">Translocase</keyword>
<sequence length="247" mass="26102">MNEVLGVHDLRVAAGRQQLVRGVSFSVMEGERLALLGASGSGKSLTAESLLGTLHARLSRSGVVEFEGVDVTGTLPQDRAGMAAVFQATATALNPLMRVGRQFRLAGHEHRDAAETLVALDFDDPDRVLASYPMQLSGGQLQRVCLAMAVLRRPRILVADEPTSALDTVSQAEVVRALRAATGPGRAALLFITHDVALASGLCDRALVMHEGTIVADEDFTTLLGRTGDDYVSRLVAAARAMSGVDS</sequence>
<evidence type="ECO:0000256" key="5">
    <source>
        <dbReference type="ARBA" id="ARBA00022519"/>
    </source>
</evidence>
<evidence type="ECO:0000256" key="6">
    <source>
        <dbReference type="ARBA" id="ARBA00022741"/>
    </source>
</evidence>
<evidence type="ECO:0000256" key="8">
    <source>
        <dbReference type="ARBA" id="ARBA00022967"/>
    </source>
</evidence>
<name>A0A375I263_9ACTN</name>
<dbReference type="EC" id="3.6.1.3" evidence="11"/>
<feature type="domain" description="ABC transporter" evidence="10">
    <location>
        <begin position="5"/>
        <end position="236"/>
    </location>
</feature>
<dbReference type="SMART" id="SM00382">
    <property type="entry name" value="AAA"/>
    <property type="match status" value="1"/>
</dbReference>
<dbReference type="CDD" id="cd03257">
    <property type="entry name" value="ABC_NikE_OppD_transporters"/>
    <property type="match status" value="1"/>
</dbReference>
<dbReference type="InterPro" id="IPR027417">
    <property type="entry name" value="P-loop_NTPase"/>
</dbReference>
<accession>A0A375I263</accession>
<dbReference type="PANTHER" id="PTHR43297">
    <property type="entry name" value="OLIGOPEPTIDE TRANSPORT ATP-BINDING PROTEIN APPD"/>
    <property type="match status" value="1"/>
</dbReference>
<evidence type="ECO:0000256" key="3">
    <source>
        <dbReference type="ARBA" id="ARBA00022448"/>
    </source>
</evidence>
<evidence type="ECO:0000256" key="2">
    <source>
        <dbReference type="ARBA" id="ARBA00005417"/>
    </source>
</evidence>
<dbReference type="InterPro" id="IPR050388">
    <property type="entry name" value="ABC_Ni/Peptide_Import"/>
</dbReference>
<keyword evidence="11" id="KW-0378">Hydrolase</keyword>
<evidence type="ECO:0000256" key="4">
    <source>
        <dbReference type="ARBA" id="ARBA00022475"/>
    </source>
</evidence>
<dbReference type="EMBL" id="OMOH01000001">
    <property type="protein sequence ID" value="SPF67236.1"/>
    <property type="molecule type" value="Genomic_DNA"/>
</dbReference>
<keyword evidence="9" id="KW-0472">Membrane</keyword>
<proteinExistence type="inferred from homology"/>
<dbReference type="AlphaFoldDB" id="A0A375I263"/>
<dbReference type="GO" id="GO:0005886">
    <property type="term" value="C:plasma membrane"/>
    <property type="evidence" value="ECO:0007669"/>
    <property type="project" value="UniProtKB-SubCell"/>
</dbReference>
<dbReference type="OrthoDB" id="8481147at2"/>
<evidence type="ECO:0000313" key="11">
    <source>
        <dbReference type="EMBL" id="SPF67236.1"/>
    </source>
</evidence>
<dbReference type="InterPro" id="IPR017871">
    <property type="entry name" value="ABC_transporter-like_CS"/>
</dbReference>
<dbReference type="SUPFAM" id="SSF52540">
    <property type="entry name" value="P-loop containing nucleoside triphosphate hydrolases"/>
    <property type="match status" value="1"/>
</dbReference>
<dbReference type="PROSITE" id="PS50893">
    <property type="entry name" value="ABC_TRANSPORTER_2"/>
    <property type="match status" value="1"/>
</dbReference>
<comment type="subcellular location">
    <subcellularLocation>
        <location evidence="1">Cell membrane</location>
        <topology evidence="1">Peripheral membrane protein</topology>
    </subcellularLocation>
</comment>
<keyword evidence="6" id="KW-0547">Nucleotide-binding</keyword>
<dbReference type="GO" id="GO:0005524">
    <property type="term" value="F:ATP binding"/>
    <property type="evidence" value="ECO:0007669"/>
    <property type="project" value="UniProtKB-KW"/>
</dbReference>
<dbReference type="Pfam" id="PF00005">
    <property type="entry name" value="ABC_tran"/>
    <property type="match status" value="1"/>
</dbReference>
<evidence type="ECO:0000256" key="7">
    <source>
        <dbReference type="ARBA" id="ARBA00022840"/>
    </source>
</evidence>
<evidence type="ECO:0000313" key="12">
    <source>
        <dbReference type="Proteomes" id="UP000265962"/>
    </source>
</evidence>